<dbReference type="OrthoDB" id="692187at2759"/>
<feature type="domain" description="FAR1" evidence="2">
    <location>
        <begin position="273"/>
        <end position="370"/>
    </location>
</feature>
<dbReference type="Proteomes" id="UP000275267">
    <property type="component" value="Unassembled WGS sequence"/>
</dbReference>
<evidence type="ECO:0000313" key="4">
    <source>
        <dbReference type="Proteomes" id="UP000275267"/>
    </source>
</evidence>
<feature type="region of interest" description="Disordered" evidence="1">
    <location>
        <begin position="163"/>
        <end position="192"/>
    </location>
</feature>
<evidence type="ECO:0000313" key="3">
    <source>
        <dbReference type="EMBL" id="RLM66714.1"/>
    </source>
</evidence>
<dbReference type="InterPro" id="IPR004330">
    <property type="entry name" value="FAR1_DNA_bnd_dom"/>
</dbReference>
<gene>
    <name evidence="3" type="ORF">C2845_PM16G06120</name>
</gene>
<comment type="caution">
    <text evidence="3">The sequence shown here is derived from an EMBL/GenBank/DDBJ whole genome shotgun (WGS) entry which is preliminary data.</text>
</comment>
<dbReference type="STRING" id="4540.A0A3L6PZI2"/>
<feature type="compositionally biased region" description="Basic and acidic residues" evidence="1">
    <location>
        <begin position="616"/>
        <end position="633"/>
    </location>
</feature>
<dbReference type="PANTHER" id="PTHR47482">
    <property type="entry name" value="OS11G0632001 PROTEIN"/>
    <property type="match status" value="1"/>
</dbReference>
<feature type="compositionally biased region" description="Acidic residues" evidence="1">
    <location>
        <begin position="591"/>
        <end position="601"/>
    </location>
</feature>
<reference evidence="4" key="1">
    <citation type="journal article" date="2019" name="Nat. Commun.">
        <title>The genome of broomcorn millet.</title>
        <authorList>
            <person name="Zou C."/>
            <person name="Miki D."/>
            <person name="Li D."/>
            <person name="Tang Q."/>
            <person name="Xiao L."/>
            <person name="Rajput S."/>
            <person name="Deng P."/>
            <person name="Jia W."/>
            <person name="Huang R."/>
            <person name="Zhang M."/>
            <person name="Sun Y."/>
            <person name="Hu J."/>
            <person name="Fu X."/>
            <person name="Schnable P.S."/>
            <person name="Li F."/>
            <person name="Zhang H."/>
            <person name="Feng B."/>
            <person name="Zhu X."/>
            <person name="Liu R."/>
            <person name="Schnable J.C."/>
            <person name="Zhu J.-K."/>
            <person name="Zhang H."/>
        </authorList>
    </citation>
    <scope>NUCLEOTIDE SEQUENCE [LARGE SCALE GENOMIC DNA]</scope>
</reference>
<feature type="compositionally biased region" description="Basic and acidic residues" evidence="1">
    <location>
        <begin position="163"/>
        <end position="175"/>
    </location>
</feature>
<sequence length="633" mass="72134">MAGNGDSPLLQSDLVLLPDTGGDFLQRAEGYRVGAMHSIPPFGGGGGSQRELCRHGVHLLHRRASTRNVHMKAFSIDLNESLQSTFGMQAKRKRQDCVSAEDTSSACSLASARKMVTRPVHFNGFDEASCQKQPKKSIEPTVHANNQVDVTCYTDYVAVVEHGTPRSNRDKEKSLDLNVTPGESSLSLSSDKSNETQVLEVNQMEVQSCQEIVPDVAWKTRNRNCTGPNFRERTDAKRSALQRAIMKFADRTTDYLIDPAIGTEFDDRQEAYDYYNLYSWEIGFGIRFGKTRYSTDRKNRKLPGSERYILGQEFNCSYALKKRILQGKPGKHVKYNSTLTDCQAFLRLGRTSYNGWVVVAHNPNHNHHLSESYCEKKQWPSHYHLDRYTKDLVRMLRENNVGITKLYSILGNFFGSMENVPTTKRSLKNLCQKINREQAVDDINKTLHLFRELRKSDPGFMYSVNADSEGRIKTLIWKNSRSCMRHILRVLVTTGATKIPDKLVMKRWTKKARLHLPGHLSEYAKENPSLKALPYRHTSLMIKVLKLVEMGDNNVESHRMAMEIIDAGIESLKEVSKEKDGMGLADRNQDECEEVDDDDGLLDQFPQRVPKRRQEKGRQTNKRDKSAYENGSK</sequence>
<dbReference type="AlphaFoldDB" id="A0A3L6PZI2"/>
<name>A0A3L6PZI2_PANMI</name>
<protein>
    <recommendedName>
        <fullName evidence="2">FAR1 domain-containing protein</fullName>
    </recommendedName>
</protein>
<accession>A0A3L6PZI2</accession>
<feature type="region of interest" description="Disordered" evidence="1">
    <location>
        <begin position="581"/>
        <end position="633"/>
    </location>
</feature>
<evidence type="ECO:0000256" key="1">
    <source>
        <dbReference type="SAM" id="MobiDB-lite"/>
    </source>
</evidence>
<dbReference type="Pfam" id="PF03101">
    <property type="entry name" value="FAR1"/>
    <property type="match status" value="1"/>
</dbReference>
<evidence type="ECO:0000259" key="2">
    <source>
        <dbReference type="Pfam" id="PF03101"/>
    </source>
</evidence>
<dbReference type="EMBL" id="PQIB02000015">
    <property type="protein sequence ID" value="RLM66714.1"/>
    <property type="molecule type" value="Genomic_DNA"/>
</dbReference>
<proteinExistence type="predicted"/>
<organism evidence="3 4">
    <name type="scientific">Panicum miliaceum</name>
    <name type="common">Proso millet</name>
    <name type="synonym">Broomcorn millet</name>
    <dbReference type="NCBI Taxonomy" id="4540"/>
    <lineage>
        <taxon>Eukaryota</taxon>
        <taxon>Viridiplantae</taxon>
        <taxon>Streptophyta</taxon>
        <taxon>Embryophyta</taxon>
        <taxon>Tracheophyta</taxon>
        <taxon>Spermatophyta</taxon>
        <taxon>Magnoliopsida</taxon>
        <taxon>Liliopsida</taxon>
        <taxon>Poales</taxon>
        <taxon>Poaceae</taxon>
        <taxon>PACMAD clade</taxon>
        <taxon>Panicoideae</taxon>
        <taxon>Panicodae</taxon>
        <taxon>Paniceae</taxon>
        <taxon>Panicinae</taxon>
        <taxon>Panicum</taxon>
        <taxon>Panicum sect. Panicum</taxon>
    </lineage>
</organism>
<dbReference type="PANTHER" id="PTHR47482:SF5">
    <property type="entry name" value="FAR1 DOMAIN-CONTAINING PROTEIN"/>
    <property type="match status" value="1"/>
</dbReference>
<keyword evidence="4" id="KW-1185">Reference proteome</keyword>